<dbReference type="Proteomes" id="UP000055136">
    <property type="component" value="Chromosome"/>
</dbReference>
<dbReference type="EMBL" id="CP013099">
    <property type="protein sequence ID" value="ALP53829.1"/>
    <property type="molecule type" value="Genomic_DNA"/>
</dbReference>
<proteinExistence type="predicted"/>
<name>A0A0S2TFB8_9GAMM</name>
<accession>A0A0S2TFB8</accession>
<sequence length="188" mass="21731">MNRYQNIKILPDPEFPAPMLINALFAKLHRALVALQSREIGVSFPKVDKKRPHLGDILRLHGSEAALENLQKKNWLSGMRDHVEVGEITPVPPDSSHCRIRRVQAKSSAERMRRRYRKRHEDVTERDVEGLIPDSVEKRLDLPYLQLKSESTGQRFRLFLEHMPPKSHSSSGEFNTYGLSNEATIPWF</sequence>
<dbReference type="Pfam" id="PF09618">
    <property type="entry name" value="Cas_Csy4"/>
    <property type="match status" value="1"/>
</dbReference>
<gene>
    <name evidence="1" type="ORF">Tel_12180</name>
</gene>
<dbReference type="CDD" id="cd09739">
    <property type="entry name" value="Cas6_I-F"/>
    <property type="match status" value="1"/>
</dbReference>
<dbReference type="KEGG" id="tee:Tel_12180"/>
<organism evidence="1 2">
    <name type="scientific">Candidatus Tenderia electrophaga</name>
    <dbReference type="NCBI Taxonomy" id="1748243"/>
    <lineage>
        <taxon>Bacteria</taxon>
        <taxon>Pseudomonadati</taxon>
        <taxon>Pseudomonadota</taxon>
        <taxon>Gammaproteobacteria</taxon>
        <taxon>Candidatus Tenderiales</taxon>
        <taxon>Candidatus Tenderiaceae</taxon>
        <taxon>Candidatus Tenderia</taxon>
    </lineage>
</organism>
<evidence type="ECO:0000313" key="2">
    <source>
        <dbReference type="Proteomes" id="UP000055136"/>
    </source>
</evidence>
<dbReference type="NCBIfam" id="TIGR02563">
    <property type="entry name" value="cas_Csy4"/>
    <property type="match status" value="1"/>
</dbReference>
<keyword evidence="2" id="KW-1185">Reference proteome</keyword>
<evidence type="ECO:0000313" key="1">
    <source>
        <dbReference type="EMBL" id="ALP53829.1"/>
    </source>
</evidence>
<dbReference type="InterPro" id="IPR042564">
    <property type="entry name" value="CRISPR-Cas6/Csy4_sf"/>
</dbReference>
<dbReference type="Gene3D" id="3.30.70.2540">
    <property type="entry name" value="CRISPR-associated endoribonuclease Cas6/Csy4"/>
    <property type="match status" value="1"/>
</dbReference>
<dbReference type="STRING" id="1748243.Tel_12180"/>
<protein>
    <submittedName>
        <fullName evidence="1">Type I-F CRISPR-associated endoribonuclease Cas6/Csy4</fullName>
    </submittedName>
</protein>
<dbReference type="InterPro" id="IPR013396">
    <property type="entry name" value="CRISPR-assoc_prot_Csy4"/>
</dbReference>
<dbReference type="GO" id="GO:0043571">
    <property type="term" value="P:maintenance of CRISPR repeat elements"/>
    <property type="evidence" value="ECO:0007669"/>
    <property type="project" value="InterPro"/>
</dbReference>
<reference evidence="1" key="1">
    <citation type="submission" date="2015-10" db="EMBL/GenBank/DDBJ databases">
        <title>Description of Candidatus Tenderia electrophaga gen. nov, sp. nov., an Uncultivated Electroautotroph from a Biocathode Enrichment.</title>
        <authorList>
            <person name="Eddie B.J."/>
            <person name="Malanoski A.P."/>
            <person name="Wang Z."/>
            <person name="Hall R.J."/>
            <person name="Oh S.D."/>
            <person name="Heiner C."/>
            <person name="Lin B."/>
            <person name="Strycharz-Glaven S.M."/>
        </authorList>
    </citation>
    <scope>NUCLEOTIDE SEQUENCE [LARGE SCALE GENOMIC DNA]</scope>
    <source>
        <strain evidence="1">NRL1</strain>
    </source>
</reference>
<dbReference type="AlphaFoldDB" id="A0A0S2TFB8"/>
<dbReference type="GO" id="GO:0004519">
    <property type="term" value="F:endonuclease activity"/>
    <property type="evidence" value="ECO:0007669"/>
    <property type="project" value="InterPro"/>
</dbReference>